<dbReference type="Proteomes" id="UP001187471">
    <property type="component" value="Unassembled WGS sequence"/>
</dbReference>
<reference evidence="2" key="1">
    <citation type="submission" date="2022-12" db="EMBL/GenBank/DDBJ databases">
        <title>Draft genome assemblies for two species of Escallonia (Escalloniales).</title>
        <authorList>
            <person name="Chanderbali A."/>
            <person name="Dervinis C."/>
            <person name="Anghel I."/>
            <person name="Soltis D."/>
            <person name="Soltis P."/>
            <person name="Zapata F."/>
        </authorList>
    </citation>
    <scope>NUCLEOTIDE SEQUENCE</scope>
    <source>
        <strain evidence="2">UCBG92.1500</strain>
        <tissue evidence="2">Leaf</tissue>
    </source>
</reference>
<keyword evidence="3" id="KW-1185">Reference proteome</keyword>
<dbReference type="PANTHER" id="PTHR10426">
    <property type="entry name" value="STRICTOSIDINE SYNTHASE-RELATED"/>
    <property type="match status" value="1"/>
</dbReference>
<keyword evidence="1" id="KW-0732">Signal</keyword>
<evidence type="ECO:0000313" key="2">
    <source>
        <dbReference type="EMBL" id="KAK2970090.1"/>
    </source>
</evidence>
<dbReference type="AlphaFoldDB" id="A0AA88R4E4"/>
<dbReference type="GO" id="GO:0012505">
    <property type="term" value="C:endomembrane system"/>
    <property type="evidence" value="ECO:0007669"/>
    <property type="project" value="TreeGrafter"/>
</dbReference>
<feature type="signal peptide" evidence="1">
    <location>
        <begin position="1"/>
        <end position="24"/>
    </location>
</feature>
<dbReference type="Gene3D" id="2.120.10.30">
    <property type="entry name" value="TolB, C-terminal domain"/>
    <property type="match status" value="1"/>
</dbReference>
<evidence type="ECO:0000313" key="3">
    <source>
        <dbReference type="Proteomes" id="UP001187471"/>
    </source>
</evidence>
<feature type="chain" id="PRO_5041659486" evidence="1">
    <location>
        <begin position="25"/>
        <end position="209"/>
    </location>
</feature>
<dbReference type="GO" id="GO:0016787">
    <property type="term" value="F:hydrolase activity"/>
    <property type="evidence" value="ECO:0007669"/>
    <property type="project" value="TreeGrafter"/>
</dbReference>
<dbReference type="InterPro" id="IPR011042">
    <property type="entry name" value="6-blade_b-propeller_TolB-like"/>
</dbReference>
<organism evidence="2 3">
    <name type="scientific">Escallonia rubra</name>
    <dbReference type="NCBI Taxonomy" id="112253"/>
    <lineage>
        <taxon>Eukaryota</taxon>
        <taxon>Viridiplantae</taxon>
        <taxon>Streptophyta</taxon>
        <taxon>Embryophyta</taxon>
        <taxon>Tracheophyta</taxon>
        <taxon>Spermatophyta</taxon>
        <taxon>Magnoliopsida</taxon>
        <taxon>eudicotyledons</taxon>
        <taxon>Gunneridae</taxon>
        <taxon>Pentapetalae</taxon>
        <taxon>asterids</taxon>
        <taxon>campanulids</taxon>
        <taxon>Escalloniales</taxon>
        <taxon>Escalloniaceae</taxon>
        <taxon>Escallonia</taxon>
    </lineage>
</organism>
<dbReference type="PANTHER" id="PTHR10426:SF136">
    <property type="entry name" value="PROTEIN STRICTOSIDINE SYNTHASE-LIKE 9-LIKE"/>
    <property type="match status" value="1"/>
</dbReference>
<dbReference type="EMBL" id="JAVXUO010002755">
    <property type="protein sequence ID" value="KAK2970090.1"/>
    <property type="molecule type" value="Genomic_DNA"/>
</dbReference>
<sequence>MASFTTILIAFIFTLLYLPSTTLCAPKLQELSLPSRGPHTFAFDTKGGGPYTGVSDGRVLKYQGPKVGLLIMLTPLRIGYLFDLFHKIQRDTTPYLKQRCTEYLIVICDGINDTASGPICGRPFGLGFYYRTGELYIADPLFGLLVVGKKGRARNVTCHNIPFRFLDDLEVDQLTGIVYFMDASVVYRLRYLYFNFIFLQLITASKRFK</sequence>
<comment type="caution">
    <text evidence="2">The sequence shown here is derived from an EMBL/GenBank/DDBJ whole genome shotgun (WGS) entry which is preliminary data.</text>
</comment>
<accession>A0AA88R4E4</accession>
<gene>
    <name evidence="2" type="ORF">RJ640_018410</name>
</gene>
<dbReference type="SUPFAM" id="SSF63829">
    <property type="entry name" value="Calcium-dependent phosphotriesterase"/>
    <property type="match status" value="1"/>
</dbReference>
<protein>
    <submittedName>
        <fullName evidence="2">Uncharacterized protein</fullName>
    </submittedName>
</protein>
<evidence type="ECO:0000256" key="1">
    <source>
        <dbReference type="SAM" id="SignalP"/>
    </source>
</evidence>
<name>A0AA88R4E4_9ASTE</name>
<proteinExistence type="predicted"/>